<keyword evidence="3" id="KW-0963">Cytoplasm</keyword>
<dbReference type="GO" id="GO:0005874">
    <property type="term" value="C:microtubule"/>
    <property type="evidence" value="ECO:0007669"/>
    <property type="project" value="UniProtKB-KW"/>
</dbReference>
<sequence length="97" mass="10714">MKVATGASRQPQGWECGRQIGVNFREVISDQDGSDSTSLCQGDSHLQLEHMDVYYDKATGDKYVPRAVLVDQEPGSMDLVHLGPFGQIFRPDNLVFG</sequence>
<evidence type="ECO:0000313" key="8">
    <source>
        <dbReference type="Proteomes" id="UP001166674"/>
    </source>
</evidence>
<comment type="subcellular location">
    <subcellularLocation>
        <location evidence="1">Cytoplasm</location>
    </subcellularLocation>
</comment>
<organism evidence="7 8">
    <name type="scientific">Sciurus carolinensis</name>
    <name type="common">Eastern gray squirrel</name>
    <dbReference type="NCBI Taxonomy" id="30640"/>
    <lineage>
        <taxon>Eukaryota</taxon>
        <taxon>Metazoa</taxon>
        <taxon>Chordata</taxon>
        <taxon>Craniata</taxon>
        <taxon>Vertebrata</taxon>
        <taxon>Euteleostomi</taxon>
        <taxon>Mammalia</taxon>
        <taxon>Eutheria</taxon>
        <taxon>Euarchontoglires</taxon>
        <taxon>Glires</taxon>
        <taxon>Rodentia</taxon>
        <taxon>Sciuromorpha</taxon>
        <taxon>Sciuridae</taxon>
        <taxon>Sciurinae</taxon>
        <taxon>Sciurini</taxon>
        <taxon>Sciurus</taxon>
    </lineage>
</organism>
<evidence type="ECO:0000256" key="5">
    <source>
        <dbReference type="ARBA" id="ARBA00022741"/>
    </source>
</evidence>
<dbReference type="EMBL" id="JAATJV010221957">
    <property type="protein sequence ID" value="MBZ3874206.1"/>
    <property type="molecule type" value="Genomic_DNA"/>
</dbReference>
<name>A0AA41MLQ7_SCICA</name>
<dbReference type="Gene3D" id="3.40.50.1440">
    <property type="entry name" value="Tubulin/FtsZ, GTPase domain"/>
    <property type="match status" value="1"/>
</dbReference>
<keyword evidence="6" id="KW-0342">GTP-binding</keyword>
<dbReference type="InterPro" id="IPR000217">
    <property type="entry name" value="Tubulin"/>
</dbReference>
<evidence type="ECO:0000256" key="6">
    <source>
        <dbReference type="ARBA" id="ARBA00023134"/>
    </source>
</evidence>
<dbReference type="InterPro" id="IPR036525">
    <property type="entry name" value="Tubulin/FtsZ_GTPase_sf"/>
</dbReference>
<keyword evidence="8" id="KW-1185">Reference proteome</keyword>
<dbReference type="GO" id="GO:0005525">
    <property type="term" value="F:GTP binding"/>
    <property type="evidence" value="ECO:0007669"/>
    <property type="project" value="UniProtKB-KW"/>
</dbReference>
<dbReference type="PRINTS" id="PR01161">
    <property type="entry name" value="TUBULIN"/>
</dbReference>
<proteinExistence type="inferred from homology"/>
<gene>
    <name evidence="7" type="ORF">SUZIE_126780</name>
</gene>
<reference evidence="7" key="1">
    <citation type="submission" date="2020-03" db="EMBL/GenBank/DDBJ databases">
        <title>Studies in the Genomics of Life Span.</title>
        <authorList>
            <person name="Glass D."/>
        </authorList>
    </citation>
    <scope>NUCLEOTIDE SEQUENCE</scope>
    <source>
        <strain evidence="7">SUZIE</strain>
        <tissue evidence="7">Muscle</tissue>
    </source>
</reference>
<evidence type="ECO:0000256" key="4">
    <source>
        <dbReference type="ARBA" id="ARBA00022701"/>
    </source>
</evidence>
<dbReference type="SUPFAM" id="SSF52490">
    <property type="entry name" value="Tubulin nucleotide-binding domain-like"/>
    <property type="match status" value="1"/>
</dbReference>
<evidence type="ECO:0000256" key="1">
    <source>
        <dbReference type="ARBA" id="ARBA00004496"/>
    </source>
</evidence>
<evidence type="ECO:0000256" key="2">
    <source>
        <dbReference type="ARBA" id="ARBA00009636"/>
    </source>
</evidence>
<comment type="similarity">
    <text evidence="2">Belongs to the tubulin family.</text>
</comment>
<dbReference type="PANTHER" id="PTHR36527">
    <property type="entry name" value="OS01G0282866 PROTEIN"/>
    <property type="match status" value="1"/>
</dbReference>
<protein>
    <submittedName>
        <fullName evidence="7">Tubulin beta-4B chain-like protein</fullName>
    </submittedName>
</protein>
<accession>A0AA41MLQ7</accession>
<evidence type="ECO:0000256" key="3">
    <source>
        <dbReference type="ARBA" id="ARBA00022490"/>
    </source>
</evidence>
<dbReference type="GO" id="GO:0005737">
    <property type="term" value="C:cytoplasm"/>
    <property type="evidence" value="ECO:0007669"/>
    <property type="project" value="UniProtKB-SubCell"/>
</dbReference>
<keyword evidence="4" id="KW-0493">Microtubule</keyword>
<dbReference type="AlphaFoldDB" id="A0AA41MLQ7"/>
<dbReference type="PANTHER" id="PTHR36527:SF3">
    <property type="entry name" value="OS01G0282866 PROTEIN"/>
    <property type="match status" value="1"/>
</dbReference>
<keyword evidence="5" id="KW-0547">Nucleotide-binding</keyword>
<dbReference type="GO" id="GO:0007017">
    <property type="term" value="P:microtubule-based process"/>
    <property type="evidence" value="ECO:0007669"/>
    <property type="project" value="InterPro"/>
</dbReference>
<dbReference type="Proteomes" id="UP001166674">
    <property type="component" value="Unassembled WGS sequence"/>
</dbReference>
<comment type="caution">
    <text evidence="7">The sequence shown here is derived from an EMBL/GenBank/DDBJ whole genome shotgun (WGS) entry which is preliminary data.</text>
</comment>
<evidence type="ECO:0000313" key="7">
    <source>
        <dbReference type="EMBL" id="MBZ3874206.1"/>
    </source>
</evidence>